<organism evidence="8 9">
    <name type="scientific">Georgenia halophila</name>
    <dbReference type="NCBI Taxonomy" id="620889"/>
    <lineage>
        <taxon>Bacteria</taxon>
        <taxon>Bacillati</taxon>
        <taxon>Actinomycetota</taxon>
        <taxon>Actinomycetes</taxon>
        <taxon>Micrococcales</taxon>
        <taxon>Bogoriellaceae</taxon>
        <taxon>Georgenia</taxon>
    </lineage>
</organism>
<proteinExistence type="inferred from homology"/>
<evidence type="ECO:0000256" key="1">
    <source>
        <dbReference type="ARBA" id="ARBA00001947"/>
    </source>
</evidence>
<accession>A0ABP8LI69</accession>
<dbReference type="Gene3D" id="3.90.180.10">
    <property type="entry name" value="Medium-chain alcohol dehydrogenases, catalytic domain"/>
    <property type="match status" value="2"/>
</dbReference>
<dbReference type="SUPFAM" id="SSF51735">
    <property type="entry name" value="NAD(P)-binding Rossmann-fold domains"/>
    <property type="match status" value="1"/>
</dbReference>
<dbReference type="SUPFAM" id="SSF50129">
    <property type="entry name" value="GroES-like"/>
    <property type="match status" value="1"/>
</dbReference>
<dbReference type="PANTHER" id="PTHR43350">
    <property type="entry name" value="NAD-DEPENDENT ALCOHOL DEHYDROGENASE"/>
    <property type="match status" value="1"/>
</dbReference>
<dbReference type="InterPro" id="IPR013154">
    <property type="entry name" value="ADH-like_N"/>
</dbReference>
<sequence length="333" mass="35785">MTTTLSREIVFESTATATLVDVELPPLQPRQVLAKTIASVISPGTELTAFTQRFAPDTNWETYARLPFRPGYSSVGRVVAVGPGVDSVSVGHHVLIEASHASHHLLDAVECQLVPAGIDPESAAWFALAQIAFRGFWNTDTRIGGSLVIVGAGPIGQMVVRWASAAGLARITVVDPVTARLTHALDGGAHEVFDSALGDIATPLHIEGEGSPTTYIDTTGNPQVFADVLRRAPRFGRVVLLGDAGDPREQRLTSDVLFKDLSIVGAFGAQVREGCPNARVRQLFLDLLDTSRFSVDRMITHRFRPEDCQAAYDLLANARQSTMGTAFVWEGAS</sequence>
<dbReference type="CDD" id="cd08255">
    <property type="entry name" value="2-desacetyl-2-hydroxyethyl_bacteriochlorophyllide_like"/>
    <property type="match status" value="1"/>
</dbReference>
<evidence type="ECO:0000259" key="6">
    <source>
        <dbReference type="Pfam" id="PF00107"/>
    </source>
</evidence>
<evidence type="ECO:0000256" key="4">
    <source>
        <dbReference type="ARBA" id="ARBA00022833"/>
    </source>
</evidence>
<dbReference type="EMBL" id="BAABGN010000012">
    <property type="protein sequence ID" value="GAA4428660.1"/>
    <property type="molecule type" value="Genomic_DNA"/>
</dbReference>
<dbReference type="InterPro" id="IPR036291">
    <property type="entry name" value="NAD(P)-bd_dom_sf"/>
</dbReference>
<comment type="similarity">
    <text evidence="2">Belongs to the zinc-containing alcohol dehydrogenase family.</text>
</comment>
<evidence type="ECO:0000313" key="8">
    <source>
        <dbReference type="EMBL" id="GAA4428660.1"/>
    </source>
</evidence>
<feature type="domain" description="Alcohol dehydrogenase-like N-terminal" evidence="7">
    <location>
        <begin position="60"/>
        <end position="103"/>
    </location>
</feature>
<dbReference type="Pfam" id="PF08240">
    <property type="entry name" value="ADH_N"/>
    <property type="match status" value="1"/>
</dbReference>
<evidence type="ECO:0000256" key="3">
    <source>
        <dbReference type="ARBA" id="ARBA00022723"/>
    </source>
</evidence>
<keyword evidence="5" id="KW-0560">Oxidoreductase</keyword>
<evidence type="ECO:0000256" key="5">
    <source>
        <dbReference type="ARBA" id="ARBA00023002"/>
    </source>
</evidence>
<evidence type="ECO:0000256" key="2">
    <source>
        <dbReference type="ARBA" id="ARBA00008072"/>
    </source>
</evidence>
<dbReference type="RefSeq" id="WP_345217084.1">
    <property type="nucleotide sequence ID" value="NZ_BAABGN010000012.1"/>
</dbReference>
<dbReference type="Gene3D" id="3.40.50.720">
    <property type="entry name" value="NAD(P)-binding Rossmann-like Domain"/>
    <property type="match status" value="1"/>
</dbReference>
<name>A0ABP8LI69_9MICO</name>
<comment type="caution">
    <text evidence="8">The sequence shown here is derived from an EMBL/GenBank/DDBJ whole genome shotgun (WGS) entry which is preliminary data.</text>
</comment>
<keyword evidence="4" id="KW-0862">Zinc</keyword>
<protein>
    <recommendedName>
        <fullName evidence="10">2-desacetyl-2-hydroxyethyl bacteriochlorophyllide A dehydrogenase</fullName>
    </recommendedName>
</protein>
<evidence type="ECO:0008006" key="10">
    <source>
        <dbReference type="Google" id="ProtNLM"/>
    </source>
</evidence>
<dbReference type="InterPro" id="IPR011032">
    <property type="entry name" value="GroES-like_sf"/>
</dbReference>
<evidence type="ECO:0000313" key="9">
    <source>
        <dbReference type="Proteomes" id="UP001500622"/>
    </source>
</evidence>
<dbReference type="InterPro" id="IPR013149">
    <property type="entry name" value="ADH-like_C"/>
</dbReference>
<dbReference type="Proteomes" id="UP001500622">
    <property type="component" value="Unassembled WGS sequence"/>
</dbReference>
<reference evidence="9" key="1">
    <citation type="journal article" date="2019" name="Int. J. Syst. Evol. Microbiol.">
        <title>The Global Catalogue of Microorganisms (GCM) 10K type strain sequencing project: providing services to taxonomists for standard genome sequencing and annotation.</title>
        <authorList>
            <consortium name="The Broad Institute Genomics Platform"/>
            <consortium name="The Broad Institute Genome Sequencing Center for Infectious Disease"/>
            <person name="Wu L."/>
            <person name="Ma J."/>
        </authorList>
    </citation>
    <scope>NUCLEOTIDE SEQUENCE [LARGE SCALE GENOMIC DNA]</scope>
    <source>
        <strain evidence="9">JCM 17810</strain>
    </source>
</reference>
<dbReference type="PANTHER" id="PTHR43350:SF19">
    <property type="entry name" value="D-GULOSIDE 3-DEHYDROGENASE"/>
    <property type="match status" value="1"/>
</dbReference>
<keyword evidence="9" id="KW-1185">Reference proteome</keyword>
<evidence type="ECO:0000259" key="7">
    <source>
        <dbReference type="Pfam" id="PF08240"/>
    </source>
</evidence>
<keyword evidence="3" id="KW-0479">Metal-binding</keyword>
<comment type="cofactor">
    <cofactor evidence="1">
        <name>Zn(2+)</name>
        <dbReference type="ChEBI" id="CHEBI:29105"/>
    </cofactor>
</comment>
<gene>
    <name evidence="8" type="ORF">GCM10023169_30060</name>
</gene>
<dbReference type="Pfam" id="PF00107">
    <property type="entry name" value="ADH_zinc_N"/>
    <property type="match status" value="1"/>
</dbReference>
<feature type="domain" description="Alcohol dehydrogenase-like C-terminal" evidence="6">
    <location>
        <begin position="154"/>
        <end position="273"/>
    </location>
</feature>